<dbReference type="CDD" id="cd00075">
    <property type="entry name" value="HATPase"/>
    <property type="match status" value="1"/>
</dbReference>
<dbReference type="STRING" id="675864.SAMN04489747_3803"/>
<feature type="domain" description="Histidine kinase" evidence="17">
    <location>
        <begin position="299"/>
        <end position="516"/>
    </location>
</feature>
<keyword evidence="9 19" id="KW-0418">Kinase</keyword>
<dbReference type="FunFam" id="1.10.287.130:FF:000010">
    <property type="entry name" value="Two-component sensor histidine kinase"/>
    <property type="match status" value="1"/>
</dbReference>
<evidence type="ECO:0000256" key="8">
    <source>
        <dbReference type="ARBA" id="ARBA00022741"/>
    </source>
</evidence>
<dbReference type="GO" id="GO:0000155">
    <property type="term" value="F:phosphorelay sensor kinase activity"/>
    <property type="evidence" value="ECO:0007669"/>
    <property type="project" value="InterPro"/>
</dbReference>
<keyword evidence="10" id="KW-0067">ATP-binding</keyword>
<reference evidence="19 20" key="1">
    <citation type="submission" date="2016-10" db="EMBL/GenBank/DDBJ databases">
        <authorList>
            <person name="de Groot N.N."/>
        </authorList>
    </citation>
    <scope>NUCLEOTIDE SEQUENCE [LARGE SCALE GENOMIC DNA]</scope>
    <source>
        <strain evidence="19 20">MON 2.2</strain>
    </source>
</reference>
<name>A0A1G7E3E5_9ACTN</name>
<dbReference type="InterPro" id="IPR003594">
    <property type="entry name" value="HATPase_dom"/>
</dbReference>
<keyword evidence="8" id="KW-0547">Nucleotide-binding</keyword>
<dbReference type="GO" id="GO:0005886">
    <property type="term" value="C:plasma membrane"/>
    <property type="evidence" value="ECO:0007669"/>
    <property type="project" value="UniProtKB-SubCell"/>
</dbReference>
<dbReference type="EC" id="2.7.13.3" evidence="3"/>
<dbReference type="Gene3D" id="3.30.565.10">
    <property type="entry name" value="Histidine kinase-like ATPase, C-terminal domain"/>
    <property type="match status" value="1"/>
</dbReference>
<dbReference type="InterPro" id="IPR047669">
    <property type="entry name" value="MtrAB_MtrB"/>
</dbReference>
<dbReference type="SUPFAM" id="SSF55874">
    <property type="entry name" value="ATPase domain of HSP90 chaperone/DNA topoisomerase II/histidine kinase"/>
    <property type="match status" value="1"/>
</dbReference>
<dbReference type="GO" id="GO:0005524">
    <property type="term" value="F:ATP binding"/>
    <property type="evidence" value="ECO:0007669"/>
    <property type="project" value="UniProtKB-KW"/>
</dbReference>
<dbReference type="PROSITE" id="PS50109">
    <property type="entry name" value="HIS_KIN"/>
    <property type="match status" value="1"/>
</dbReference>
<dbReference type="PANTHER" id="PTHR43547:SF2">
    <property type="entry name" value="HYBRID SIGNAL TRANSDUCTION HISTIDINE KINASE C"/>
    <property type="match status" value="1"/>
</dbReference>
<sequence>MTTATGTPAPTLVERGWSAQRLRPLLRTPLQVWWSSLPLRVIASTLAASTAVILLGGFLLLQQATEGILRTKQDQALAEAAVALDTAQRSLQAADLSRSNVNEVLTRLAIEAASRGVASGQYEVVVQGPVSDIQSPRVSAQSVPESLRAQVAGEEGTWVTPTQVRWTDGSEPVPGVAVGGSLVAPGSGRYAIYFIFPLTSELATLEVVQRAVTTTGTLLVLALTVVAAVVARQVVDPVREARLTAERLAAGQLDDRLPVRGTDDLASLAVSMNHMASELQQQIGRLEGLSQVQQQFVSDVSHELRTPLTTVRMAAEVLHENREDFDPVSARSAELLYHEVDRFEGLLADLLEISRFDAGAAVLSCEETDLLELVEREMSAQAAFAERSGTPLRLFRPPQPCTAEVDPRRITRVLRNLVTNAIEHGERRPIDIRLASDSTAAAITVRDHGIGFEAAQVDQVFHRFWRADPSRARTVGGTGLGLAIALEDAHLHGGWLDAWARPGLGAQFRLTVPRVHGTALHGSPLPDLPADPRPAAPPPAARPALLPGTVTS</sequence>
<evidence type="ECO:0000256" key="5">
    <source>
        <dbReference type="ARBA" id="ARBA00022553"/>
    </source>
</evidence>
<evidence type="ECO:0000256" key="3">
    <source>
        <dbReference type="ARBA" id="ARBA00012438"/>
    </source>
</evidence>
<accession>A0A1G7E3E5</accession>
<feature type="compositionally biased region" description="Low complexity" evidence="15">
    <location>
        <begin position="542"/>
        <end position="552"/>
    </location>
</feature>
<evidence type="ECO:0000313" key="19">
    <source>
        <dbReference type="EMBL" id="SDE57986.1"/>
    </source>
</evidence>
<dbReference type="SUPFAM" id="SSF47384">
    <property type="entry name" value="Homodimeric domain of signal transducing histidine kinase"/>
    <property type="match status" value="1"/>
</dbReference>
<proteinExistence type="predicted"/>
<comment type="subcellular location">
    <subcellularLocation>
        <location evidence="2">Cell membrane</location>
        <topology evidence="2">Multi-pass membrane protein</topology>
    </subcellularLocation>
</comment>
<evidence type="ECO:0000256" key="12">
    <source>
        <dbReference type="ARBA" id="ARBA00023012"/>
    </source>
</evidence>
<organism evidence="19 20">
    <name type="scientific">Auraticoccus monumenti</name>
    <dbReference type="NCBI Taxonomy" id="675864"/>
    <lineage>
        <taxon>Bacteria</taxon>
        <taxon>Bacillati</taxon>
        <taxon>Actinomycetota</taxon>
        <taxon>Actinomycetes</taxon>
        <taxon>Propionibacteriales</taxon>
        <taxon>Propionibacteriaceae</taxon>
        <taxon>Auraticoccus</taxon>
    </lineage>
</organism>
<feature type="domain" description="HAMP" evidence="18">
    <location>
        <begin position="232"/>
        <end position="284"/>
    </location>
</feature>
<dbReference type="NCBIfam" id="NF040691">
    <property type="entry name" value="MtrAB_MtrB"/>
    <property type="match status" value="1"/>
</dbReference>
<dbReference type="Gene3D" id="1.10.287.130">
    <property type="match status" value="1"/>
</dbReference>
<protein>
    <recommendedName>
        <fullName evidence="14">Sensor histidine kinase MtrB</fullName>
        <ecNumber evidence="3">2.7.13.3</ecNumber>
    </recommendedName>
</protein>
<evidence type="ECO:0000256" key="13">
    <source>
        <dbReference type="ARBA" id="ARBA00023136"/>
    </source>
</evidence>
<feature type="compositionally biased region" description="Pro residues" evidence="15">
    <location>
        <begin position="526"/>
        <end position="541"/>
    </location>
</feature>
<dbReference type="EMBL" id="LT629688">
    <property type="protein sequence ID" value="SDE57986.1"/>
    <property type="molecule type" value="Genomic_DNA"/>
</dbReference>
<evidence type="ECO:0000256" key="4">
    <source>
        <dbReference type="ARBA" id="ARBA00022475"/>
    </source>
</evidence>
<dbReference type="CDD" id="cd00082">
    <property type="entry name" value="HisKA"/>
    <property type="match status" value="1"/>
</dbReference>
<dbReference type="AlphaFoldDB" id="A0A1G7E3E5"/>
<dbReference type="SMART" id="SM00304">
    <property type="entry name" value="HAMP"/>
    <property type="match status" value="1"/>
</dbReference>
<dbReference type="InterPro" id="IPR004358">
    <property type="entry name" value="Sig_transdc_His_kin-like_C"/>
</dbReference>
<dbReference type="CDD" id="cd06225">
    <property type="entry name" value="HAMP"/>
    <property type="match status" value="1"/>
</dbReference>
<dbReference type="PANTHER" id="PTHR43547">
    <property type="entry name" value="TWO-COMPONENT HISTIDINE KINASE"/>
    <property type="match status" value="1"/>
</dbReference>
<dbReference type="InterPro" id="IPR003661">
    <property type="entry name" value="HisK_dim/P_dom"/>
</dbReference>
<evidence type="ECO:0000256" key="9">
    <source>
        <dbReference type="ARBA" id="ARBA00022777"/>
    </source>
</evidence>
<feature type="region of interest" description="Disordered" evidence="15">
    <location>
        <begin position="521"/>
        <end position="552"/>
    </location>
</feature>
<dbReference type="SMART" id="SM00388">
    <property type="entry name" value="HisKA"/>
    <property type="match status" value="1"/>
</dbReference>
<evidence type="ECO:0000256" key="14">
    <source>
        <dbReference type="ARBA" id="ARBA00035305"/>
    </source>
</evidence>
<keyword evidence="5" id="KW-0597">Phosphoprotein</keyword>
<dbReference type="PROSITE" id="PS50885">
    <property type="entry name" value="HAMP"/>
    <property type="match status" value="1"/>
</dbReference>
<evidence type="ECO:0000256" key="11">
    <source>
        <dbReference type="ARBA" id="ARBA00022989"/>
    </source>
</evidence>
<evidence type="ECO:0000259" key="18">
    <source>
        <dbReference type="PROSITE" id="PS50885"/>
    </source>
</evidence>
<evidence type="ECO:0000256" key="16">
    <source>
        <dbReference type="SAM" id="Phobius"/>
    </source>
</evidence>
<dbReference type="Pfam" id="PF00672">
    <property type="entry name" value="HAMP"/>
    <property type="match status" value="1"/>
</dbReference>
<evidence type="ECO:0000256" key="2">
    <source>
        <dbReference type="ARBA" id="ARBA00004651"/>
    </source>
</evidence>
<keyword evidence="12" id="KW-0902">Two-component regulatory system</keyword>
<feature type="transmembrane region" description="Helical" evidence="16">
    <location>
        <begin position="41"/>
        <end position="61"/>
    </location>
</feature>
<dbReference type="Pfam" id="PF00512">
    <property type="entry name" value="HisKA"/>
    <property type="match status" value="1"/>
</dbReference>
<evidence type="ECO:0000259" key="17">
    <source>
        <dbReference type="PROSITE" id="PS50109"/>
    </source>
</evidence>
<comment type="catalytic activity">
    <reaction evidence="1">
        <text>ATP + protein L-histidine = ADP + protein N-phospho-L-histidine.</text>
        <dbReference type="EC" id="2.7.13.3"/>
    </reaction>
</comment>
<evidence type="ECO:0000256" key="15">
    <source>
        <dbReference type="SAM" id="MobiDB-lite"/>
    </source>
</evidence>
<dbReference type="Pfam" id="PF02518">
    <property type="entry name" value="HATPase_c"/>
    <property type="match status" value="1"/>
</dbReference>
<dbReference type="FunFam" id="3.30.565.10:FF:000013">
    <property type="entry name" value="Two-component sensor histidine kinase"/>
    <property type="match status" value="1"/>
</dbReference>
<keyword evidence="4" id="KW-1003">Cell membrane</keyword>
<dbReference type="PRINTS" id="PR00344">
    <property type="entry name" value="BCTRLSENSOR"/>
</dbReference>
<dbReference type="InterPro" id="IPR036890">
    <property type="entry name" value="HATPase_C_sf"/>
</dbReference>
<dbReference type="Gene3D" id="6.10.340.10">
    <property type="match status" value="1"/>
</dbReference>
<keyword evidence="6" id="KW-0808">Transferase</keyword>
<dbReference type="InterPro" id="IPR005467">
    <property type="entry name" value="His_kinase_dom"/>
</dbReference>
<keyword evidence="20" id="KW-1185">Reference proteome</keyword>
<keyword evidence="7 16" id="KW-0812">Transmembrane</keyword>
<dbReference type="InterPro" id="IPR003660">
    <property type="entry name" value="HAMP_dom"/>
</dbReference>
<dbReference type="InterPro" id="IPR036097">
    <property type="entry name" value="HisK_dim/P_sf"/>
</dbReference>
<gene>
    <name evidence="19" type="ORF">SAMN04489747_3803</name>
</gene>
<dbReference type="SUPFAM" id="SSF158472">
    <property type="entry name" value="HAMP domain-like"/>
    <property type="match status" value="1"/>
</dbReference>
<evidence type="ECO:0000313" key="20">
    <source>
        <dbReference type="Proteomes" id="UP000198546"/>
    </source>
</evidence>
<evidence type="ECO:0000256" key="6">
    <source>
        <dbReference type="ARBA" id="ARBA00022679"/>
    </source>
</evidence>
<evidence type="ECO:0000256" key="7">
    <source>
        <dbReference type="ARBA" id="ARBA00022692"/>
    </source>
</evidence>
<evidence type="ECO:0000256" key="10">
    <source>
        <dbReference type="ARBA" id="ARBA00022840"/>
    </source>
</evidence>
<dbReference type="SMART" id="SM00387">
    <property type="entry name" value="HATPase_c"/>
    <property type="match status" value="1"/>
</dbReference>
<dbReference type="Proteomes" id="UP000198546">
    <property type="component" value="Chromosome i"/>
</dbReference>
<keyword evidence="13 16" id="KW-0472">Membrane</keyword>
<keyword evidence="11 16" id="KW-1133">Transmembrane helix</keyword>
<evidence type="ECO:0000256" key="1">
    <source>
        <dbReference type="ARBA" id="ARBA00000085"/>
    </source>
</evidence>